<name>A0A2W5N9D8_RHOSU</name>
<keyword evidence="3 6" id="KW-0812">Transmembrane</keyword>
<dbReference type="SUPFAM" id="SSF161098">
    <property type="entry name" value="MetI-like"/>
    <property type="match status" value="1"/>
</dbReference>
<dbReference type="PROSITE" id="PS50928">
    <property type="entry name" value="ABC_TM1"/>
    <property type="match status" value="1"/>
</dbReference>
<sequence>MKATLALGLAVAAFLLFPGAFAPLLSPFAPAAGPVIYDRASIPGLAAAHLALVAAALVPSALLGIGFAIWVTRPSQQQALPLARAVVNFGQTLPPVAVLAICVPIFGFGAVPTLVALFLYGLLPIFESALAGLLDVPESVRTSATAVGLSPAQRLGRVELPLAAPLILEGLRLSAVISLSTATIGSTVAGRTLGEIIIAGLNSNNLAFVLQGGLLTAALALLIHAGFGALIEVSRRPPT</sequence>
<evidence type="ECO:0000313" key="9">
    <source>
        <dbReference type="Proteomes" id="UP000249185"/>
    </source>
</evidence>
<comment type="subcellular location">
    <subcellularLocation>
        <location evidence="1 6">Cell membrane</location>
        <topology evidence="1 6">Multi-pass membrane protein</topology>
    </subcellularLocation>
</comment>
<evidence type="ECO:0000313" key="8">
    <source>
        <dbReference type="EMBL" id="PZQ50096.1"/>
    </source>
</evidence>
<comment type="caution">
    <text evidence="8">The sequence shown here is derived from an EMBL/GenBank/DDBJ whole genome shotgun (WGS) entry which is preliminary data.</text>
</comment>
<evidence type="ECO:0000256" key="3">
    <source>
        <dbReference type="ARBA" id="ARBA00022692"/>
    </source>
</evidence>
<dbReference type="InterPro" id="IPR000515">
    <property type="entry name" value="MetI-like"/>
</dbReference>
<keyword evidence="5 6" id="KW-0472">Membrane</keyword>
<organism evidence="8 9">
    <name type="scientific">Rhodovulum sulfidophilum</name>
    <name type="common">Rhodobacter sulfidophilus</name>
    <dbReference type="NCBI Taxonomy" id="35806"/>
    <lineage>
        <taxon>Bacteria</taxon>
        <taxon>Pseudomonadati</taxon>
        <taxon>Pseudomonadota</taxon>
        <taxon>Alphaproteobacteria</taxon>
        <taxon>Rhodobacterales</taxon>
        <taxon>Paracoccaceae</taxon>
        <taxon>Rhodovulum</taxon>
    </lineage>
</organism>
<dbReference type="Gene3D" id="1.10.3720.10">
    <property type="entry name" value="MetI-like"/>
    <property type="match status" value="1"/>
</dbReference>
<accession>A0A2W5N9D8</accession>
<reference evidence="8 9" key="1">
    <citation type="submission" date="2017-08" db="EMBL/GenBank/DDBJ databases">
        <title>Infants hospitalized years apart are colonized by the same room-sourced microbial strains.</title>
        <authorList>
            <person name="Brooks B."/>
            <person name="Olm M.R."/>
            <person name="Firek B.A."/>
            <person name="Baker R."/>
            <person name="Thomas B.C."/>
            <person name="Morowitz M.J."/>
            <person name="Banfield J.F."/>
        </authorList>
    </citation>
    <scope>NUCLEOTIDE SEQUENCE [LARGE SCALE GENOMIC DNA]</scope>
    <source>
        <strain evidence="8">S2_005_002_R2_34</strain>
    </source>
</reference>
<dbReference type="GO" id="GO:0005886">
    <property type="term" value="C:plasma membrane"/>
    <property type="evidence" value="ECO:0007669"/>
    <property type="project" value="UniProtKB-SubCell"/>
</dbReference>
<dbReference type="GO" id="GO:0055085">
    <property type="term" value="P:transmembrane transport"/>
    <property type="evidence" value="ECO:0007669"/>
    <property type="project" value="InterPro"/>
</dbReference>
<keyword evidence="2 6" id="KW-0813">Transport</keyword>
<dbReference type="CDD" id="cd06261">
    <property type="entry name" value="TM_PBP2"/>
    <property type="match status" value="1"/>
</dbReference>
<feature type="transmembrane region" description="Helical" evidence="6">
    <location>
        <begin position="93"/>
        <end position="120"/>
    </location>
</feature>
<dbReference type="InterPro" id="IPR051204">
    <property type="entry name" value="ABC_transp_perm/SBD"/>
</dbReference>
<comment type="similarity">
    <text evidence="6">Belongs to the binding-protein-dependent transport system permease family.</text>
</comment>
<evidence type="ECO:0000256" key="6">
    <source>
        <dbReference type="RuleBase" id="RU363032"/>
    </source>
</evidence>
<evidence type="ECO:0000256" key="2">
    <source>
        <dbReference type="ARBA" id="ARBA00022448"/>
    </source>
</evidence>
<feature type="transmembrane region" description="Helical" evidence="6">
    <location>
        <begin position="208"/>
        <end position="231"/>
    </location>
</feature>
<protein>
    <submittedName>
        <fullName evidence="8">ABC transporter</fullName>
    </submittedName>
</protein>
<feature type="domain" description="ABC transmembrane type-1" evidence="7">
    <location>
        <begin position="46"/>
        <end position="227"/>
    </location>
</feature>
<evidence type="ECO:0000256" key="5">
    <source>
        <dbReference type="ARBA" id="ARBA00023136"/>
    </source>
</evidence>
<feature type="transmembrane region" description="Helical" evidence="6">
    <location>
        <begin position="50"/>
        <end position="72"/>
    </location>
</feature>
<dbReference type="AlphaFoldDB" id="A0A2W5N9D8"/>
<evidence type="ECO:0000256" key="4">
    <source>
        <dbReference type="ARBA" id="ARBA00022989"/>
    </source>
</evidence>
<dbReference type="PANTHER" id="PTHR30177">
    <property type="entry name" value="GLYCINE BETAINE/L-PROLINE TRANSPORT SYSTEM PERMEASE PROTEIN PROW"/>
    <property type="match status" value="1"/>
</dbReference>
<dbReference type="Proteomes" id="UP000249185">
    <property type="component" value="Unassembled WGS sequence"/>
</dbReference>
<dbReference type="EMBL" id="QFPW01000005">
    <property type="protein sequence ID" value="PZQ50096.1"/>
    <property type="molecule type" value="Genomic_DNA"/>
</dbReference>
<dbReference type="InterPro" id="IPR035906">
    <property type="entry name" value="MetI-like_sf"/>
</dbReference>
<dbReference type="Pfam" id="PF00528">
    <property type="entry name" value="BPD_transp_1"/>
    <property type="match status" value="1"/>
</dbReference>
<proteinExistence type="inferred from homology"/>
<keyword evidence="4 6" id="KW-1133">Transmembrane helix</keyword>
<evidence type="ECO:0000256" key="1">
    <source>
        <dbReference type="ARBA" id="ARBA00004651"/>
    </source>
</evidence>
<gene>
    <name evidence="8" type="ORF">DI556_08470</name>
</gene>
<dbReference type="PANTHER" id="PTHR30177:SF32">
    <property type="entry name" value="GLYCINE BETAINE UPTAKE SYSTEM PERMEASE PROTEIN YEHW"/>
    <property type="match status" value="1"/>
</dbReference>
<evidence type="ECO:0000259" key="7">
    <source>
        <dbReference type="PROSITE" id="PS50928"/>
    </source>
</evidence>